<dbReference type="InterPro" id="IPR038332">
    <property type="entry name" value="PPE_sf"/>
</dbReference>
<evidence type="ECO:0000259" key="2">
    <source>
        <dbReference type="Pfam" id="PF00934"/>
    </source>
</evidence>
<evidence type="ECO:0000313" key="4">
    <source>
        <dbReference type="Proteomes" id="UP000020681"/>
    </source>
</evidence>
<feature type="compositionally biased region" description="Low complexity" evidence="1">
    <location>
        <begin position="129"/>
        <end position="143"/>
    </location>
</feature>
<sequence>MSFVSVIPEQLTAAATNLAGVGSTISTANATAAGPTAAALAAGADDVSAAVSSFFGAYARDYQAFSVQVEALHDQFVRAVTSGAASYAGAEATSVQQILLDAINAPTQALLGRPLIGNGANAARDPGQTGATAASCTATAARVAPERPA</sequence>
<feature type="non-terminal residue" evidence="3">
    <location>
        <position position="149"/>
    </location>
</feature>
<evidence type="ECO:0000313" key="3">
    <source>
        <dbReference type="EMBL" id="EUA85129.1"/>
    </source>
</evidence>
<gene>
    <name evidence="3" type="ORF">I551_8370</name>
</gene>
<reference evidence="3 4" key="1">
    <citation type="submission" date="2014-01" db="EMBL/GenBank/DDBJ databases">
        <authorList>
            <person name="Dobos K."/>
            <person name="Lenaerts A."/>
            <person name="Ordway D."/>
            <person name="DeGroote M.A."/>
            <person name="Parker T."/>
            <person name="Sizemore C."/>
            <person name="Tallon L.J."/>
            <person name="Sadzewicz L.K."/>
            <person name="Sengamalay N."/>
            <person name="Fraser C.M."/>
            <person name="Hine E."/>
            <person name="Shefchek K.A."/>
            <person name="Das S.P."/>
            <person name="Tettelin H."/>
        </authorList>
    </citation>
    <scope>NUCLEOTIDE SEQUENCE [LARGE SCALE GENOMIC DNA]</scope>
    <source>
        <strain evidence="3 4">Harvey</strain>
    </source>
</reference>
<feature type="domain" description="PE" evidence="2">
    <location>
        <begin position="4"/>
        <end position="93"/>
    </location>
</feature>
<evidence type="ECO:0000256" key="1">
    <source>
        <dbReference type="SAM" id="MobiDB-lite"/>
    </source>
</evidence>
<dbReference type="Proteomes" id="UP000020681">
    <property type="component" value="Unassembled WGS sequence"/>
</dbReference>
<organism evidence="3 4">
    <name type="scientific">Mycobacterium ulcerans str. Harvey</name>
    <dbReference type="NCBI Taxonomy" id="1299332"/>
    <lineage>
        <taxon>Bacteria</taxon>
        <taxon>Bacillati</taxon>
        <taxon>Actinomycetota</taxon>
        <taxon>Actinomycetes</taxon>
        <taxon>Mycobacteriales</taxon>
        <taxon>Mycobacteriaceae</taxon>
        <taxon>Mycobacterium</taxon>
        <taxon>Mycobacterium ulcerans group</taxon>
    </lineage>
</organism>
<feature type="region of interest" description="Disordered" evidence="1">
    <location>
        <begin position="121"/>
        <end position="149"/>
    </location>
</feature>
<proteinExistence type="predicted"/>
<name>A0ABP3A2S2_MYCUL</name>
<keyword evidence="4" id="KW-1185">Reference proteome</keyword>
<dbReference type="Gene3D" id="1.10.287.850">
    <property type="entry name" value="HP0062-like domain"/>
    <property type="match status" value="1"/>
</dbReference>
<protein>
    <submittedName>
        <fullName evidence="3">PE family protein</fullName>
    </submittedName>
</protein>
<dbReference type="InterPro" id="IPR000084">
    <property type="entry name" value="PE-PGRS_N"/>
</dbReference>
<dbReference type="SUPFAM" id="SSF140459">
    <property type="entry name" value="PE/PPE dimer-like"/>
    <property type="match status" value="1"/>
</dbReference>
<accession>A0ABP3A2S2</accession>
<dbReference type="EMBL" id="JAOL01000207">
    <property type="protein sequence ID" value="EUA85129.1"/>
    <property type="molecule type" value="Genomic_DNA"/>
</dbReference>
<comment type="caution">
    <text evidence="3">The sequence shown here is derived from an EMBL/GenBank/DDBJ whole genome shotgun (WGS) entry which is preliminary data.</text>
</comment>
<dbReference type="Pfam" id="PF00934">
    <property type="entry name" value="PE"/>
    <property type="match status" value="1"/>
</dbReference>